<dbReference type="InterPro" id="IPR036942">
    <property type="entry name" value="Beta-barrel_TonB_sf"/>
</dbReference>
<dbReference type="PANTHER" id="PTHR30069:SF29">
    <property type="entry name" value="HEMOGLOBIN AND HEMOGLOBIN-HAPTOGLOBIN-BINDING PROTEIN 1-RELATED"/>
    <property type="match status" value="1"/>
</dbReference>
<keyword evidence="2 10" id="KW-0813">Transport</keyword>
<dbReference type="PROSITE" id="PS01156">
    <property type="entry name" value="TONB_DEPENDENT_REC_2"/>
    <property type="match status" value="1"/>
</dbReference>
<name>A0ABX1NXY1_9RHOO</name>
<comment type="caution">
    <text evidence="14">The sequence shown here is derived from an EMBL/GenBank/DDBJ whole genome shotgun (WGS) entry which is preliminary data.</text>
</comment>
<evidence type="ECO:0000256" key="11">
    <source>
        <dbReference type="PROSITE-ProRule" id="PRU10144"/>
    </source>
</evidence>
<protein>
    <submittedName>
        <fullName evidence="14">TonB-dependent receptor</fullName>
    </submittedName>
</protein>
<dbReference type="PANTHER" id="PTHR30069">
    <property type="entry name" value="TONB-DEPENDENT OUTER MEMBRANE RECEPTOR"/>
    <property type="match status" value="1"/>
</dbReference>
<sequence length="742" mass="81914">MRTRMRSPLAAAVAALCAAGPALASDATLTEVVVTGAHEAPLTQPDPQPWAHSQVSREGVAILGGPAQTNPYRLLDLMPSVSAESADAYGLNSRGGRKLNLRGKGDFHLTRNIEGVPLYGIVGNNDLFDLENVAGFELYRGGMPANAGLGVSNSTGALDMTLRRPEELPGVEIRQGFGSDNFRRTFARIDSGRFGPADTALFVSASDMEADKWKGAGQTPGARRNFTVGLAQPFSNGARFELFVASNHIEGHDYRAMNYAQVQDKSNWRRFDYDEDLTAGRLARYYDFNRNEFDDVGVIANLVLPVGEAGRFTLRPYWWDNDGYFLFSSSDTNVRRWDVEHEQKGLVAQYDHRFSPALDLTVGYWWMDMESPPPPVYQKNYTAQADGSLTYAGWALLSKHGRHEFNSPFLQLTGRSGATTISGGVRLQQQSQPSFSYYATAGLPDVSYDAVWAFNPAVDPWMRVSGKTYREWLPNLSLRHELRPDMALTAAYGRRIGRPDWGPVASTYSSNKAKFVAQNITLQDVFSGLKPEISDNLDLGLRYEGERLSLAPNLYYARTRDKEVSVYDPGVDVTYYQSVAKAVGYGAELEGSYRFDGGLSAVFALSWNRFAFDGDIQAKAGAVTGTDGKQVPNAPRMLAKLGVDWRSGNWNVSPVVRYVGKRYGDTLNKQKIDGYFLADLHVGYQWKNVAMLQEVGIGLSVLNLFDKRYIGQISASDFDLNAGTTYYAGAPRTAVMTVSARF</sequence>
<keyword evidence="3 10" id="KW-1134">Transmembrane beta strand</keyword>
<feature type="signal peptide" evidence="12">
    <location>
        <begin position="1"/>
        <end position="24"/>
    </location>
</feature>
<organism evidence="14 15">
    <name type="scientific">Aromatoleum bremense</name>
    <dbReference type="NCBI Taxonomy" id="76115"/>
    <lineage>
        <taxon>Bacteria</taxon>
        <taxon>Pseudomonadati</taxon>
        <taxon>Pseudomonadota</taxon>
        <taxon>Betaproteobacteria</taxon>
        <taxon>Rhodocyclales</taxon>
        <taxon>Rhodocyclaceae</taxon>
        <taxon>Aromatoleum</taxon>
    </lineage>
</organism>
<keyword evidence="9 10" id="KW-0998">Cell outer membrane</keyword>
<accession>A0ABX1NXY1</accession>
<evidence type="ECO:0000256" key="10">
    <source>
        <dbReference type="PROSITE-ProRule" id="PRU01360"/>
    </source>
</evidence>
<reference evidence="14 15" key="1">
    <citation type="submission" date="2019-12" db="EMBL/GenBank/DDBJ databases">
        <title>Comparative genomics gives insights into the taxonomy of the Azoarcus-Aromatoleum group and reveals separate origins of nif in the plant-associated Azoarcus and non-plant-associated Aromatoleum sub-groups.</title>
        <authorList>
            <person name="Lafos M."/>
            <person name="Maluk M."/>
            <person name="Batista M."/>
            <person name="Junghare M."/>
            <person name="Carmona M."/>
            <person name="Faoro H."/>
            <person name="Cruz L.M."/>
            <person name="Battistoni F."/>
            <person name="De Souza E."/>
            <person name="Pedrosa F."/>
            <person name="Chen W.-M."/>
            <person name="Poole P.S."/>
            <person name="Dixon R.A."/>
            <person name="James E.K."/>
        </authorList>
    </citation>
    <scope>NUCLEOTIDE SEQUENCE [LARGE SCALE GENOMIC DNA]</scope>
    <source>
        <strain evidence="14 15">PbN1</strain>
    </source>
</reference>
<evidence type="ECO:0000256" key="7">
    <source>
        <dbReference type="ARBA" id="ARBA00023136"/>
    </source>
</evidence>
<dbReference type="EMBL" id="WTVP01000051">
    <property type="protein sequence ID" value="NMG16905.1"/>
    <property type="molecule type" value="Genomic_DNA"/>
</dbReference>
<feature type="short sequence motif" description="TonB C-terminal box" evidence="11">
    <location>
        <begin position="725"/>
        <end position="742"/>
    </location>
</feature>
<keyword evidence="4 10" id="KW-0812">Transmembrane</keyword>
<evidence type="ECO:0000256" key="6">
    <source>
        <dbReference type="ARBA" id="ARBA00023077"/>
    </source>
</evidence>
<evidence type="ECO:0000256" key="8">
    <source>
        <dbReference type="ARBA" id="ARBA00023170"/>
    </source>
</evidence>
<evidence type="ECO:0000256" key="2">
    <source>
        <dbReference type="ARBA" id="ARBA00022448"/>
    </source>
</evidence>
<gene>
    <name evidence="14" type="ORF">GPA24_15450</name>
</gene>
<dbReference type="InterPro" id="IPR010917">
    <property type="entry name" value="TonB_rcpt_CS"/>
</dbReference>
<dbReference type="Pfam" id="PF00593">
    <property type="entry name" value="TonB_dep_Rec_b-barrel"/>
    <property type="match status" value="1"/>
</dbReference>
<evidence type="ECO:0000256" key="4">
    <source>
        <dbReference type="ARBA" id="ARBA00022692"/>
    </source>
</evidence>
<comment type="subcellular location">
    <subcellularLocation>
        <location evidence="1 10">Cell outer membrane</location>
        <topology evidence="1 10">Multi-pass membrane protein</topology>
    </subcellularLocation>
</comment>
<dbReference type="Proteomes" id="UP000633943">
    <property type="component" value="Unassembled WGS sequence"/>
</dbReference>
<feature type="chain" id="PRO_5045106893" evidence="12">
    <location>
        <begin position="25"/>
        <end position="742"/>
    </location>
</feature>
<comment type="similarity">
    <text evidence="10">Belongs to the TonB-dependent receptor family.</text>
</comment>
<dbReference type="RefSeq" id="WP_169203459.1">
    <property type="nucleotide sequence ID" value="NZ_CP059467.1"/>
</dbReference>
<feature type="domain" description="TonB-dependent receptor-like beta-barrel" evidence="13">
    <location>
        <begin position="231"/>
        <end position="704"/>
    </location>
</feature>
<dbReference type="InterPro" id="IPR039426">
    <property type="entry name" value="TonB-dep_rcpt-like"/>
</dbReference>
<evidence type="ECO:0000256" key="9">
    <source>
        <dbReference type="ARBA" id="ARBA00023237"/>
    </source>
</evidence>
<evidence type="ECO:0000313" key="15">
    <source>
        <dbReference type="Proteomes" id="UP000633943"/>
    </source>
</evidence>
<proteinExistence type="inferred from homology"/>
<keyword evidence="8 14" id="KW-0675">Receptor</keyword>
<keyword evidence="6" id="KW-0798">TonB box</keyword>
<evidence type="ECO:0000259" key="13">
    <source>
        <dbReference type="Pfam" id="PF00593"/>
    </source>
</evidence>
<evidence type="ECO:0000256" key="12">
    <source>
        <dbReference type="SAM" id="SignalP"/>
    </source>
</evidence>
<dbReference type="SUPFAM" id="SSF56935">
    <property type="entry name" value="Porins"/>
    <property type="match status" value="1"/>
</dbReference>
<keyword evidence="5 12" id="KW-0732">Signal</keyword>
<dbReference type="PROSITE" id="PS52016">
    <property type="entry name" value="TONB_DEPENDENT_REC_3"/>
    <property type="match status" value="1"/>
</dbReference>
<dbReference type="InterPro" id="IPR000531">
    <property type="entry name" value="Beta-barrel_TonB"/>
</dbReference>
<evidence type="ECO:0000256" key="5">
    <source>
        <dbReference type="ARBA" id="ARBA00022729"/>
    </source>
</evidence>
<evidence type="ECO:0000256" key="1">
    <source>
        <dbReference type="ARBA" id="ARBA00004571"/>
    </source>
</evidence>
<keyword evidence="7 10" id="KW-0472">Membrane</keyword>
<evidence type="ECO:0000256" key="3">
    <source>
        <dbReference type="ARBA" id="ARBA00022452"/>
    </source>
</evidence>
<keyword evidence="15" id="KW-1185">Reference proteome</keyword>
<evidence type="ECO:0000313" key="14">
    <source>
        <dbReference type="EMBL" id="NMG16905.1"/>
    </source>
</evidence>
<dbReference type="Gene3D" id="2.40.170.20">
    <property type="entry name" value="TonB-dependent receptor, beta-barrel domain"/>
    <property type="match status" value="1"/>
</dbReference>